<dbReference type="GO" id="GO:0042765">
    <property type="term" value="C:GPI-anchor transamidase complex"/>
    <property type="evidence" value="ECO:0007669"/>
    <property type="project" value="InterPro"/>
</dbReference>
<dbReference type="InterPro" id="IPR001096">
    <property type="entry name" value="Peptidase_C13"/>
</dbReference>
<evidence type="ECO:0000256" key="5">
    <source>
        <dbReference type="SAM" id="SignalP"/>
    </source>
</evidence>
<dbReference type="InterPro" id="IPR028361">
    <property type="entry name" value="GPI_transamidase"/>
</dbReference>
<comment type="pathway">
    <text evidence="1">Glycolipid biosynthesis; glycosylphosphatidylinositol-anchor biosynthesis.</text>
</comment>
<dbReference type="EMBL" id="JAVXUP010001151">
    <property type="protein sequence ID" value="KAK3015369.1"/>
    <property type="molecule type" value="Genomic_DNA"/>
</dbReference>
<keyword evidence="7" id="KW-1185">Reference proteome</keyword>
<evidence type="ECO:0000256" key="2">
    <source>
        <dbReference type="ARBA" id="ARBA00009941"/>
    </source>
</evidence>
<comment type="caution">
    <text evidence="6">The sequence shown here is derived from an EMBL/GenBank/DDBJ whole genome shotgun (WGS) entry which is preliminary data.</text>
</comment>
<reference evidence="6" key="1">
    <citation type="submission" date="2022-12" db="EMBL/GenBank/DDBJ databases">
        <title>Draft genome assemblies for two species of Escallonia (Escalloniales).</title>
        <authorList>
            <person name="Chanderbali A."/>
            <person name="Dervinis C."/>
            <person name="Anghel I."/>
            <person name="Soltis D."/>
            <person name="Soltis P."/>
            <person name="Zapata F."/>
        </authorList>
    </citation>
    <scope>NUCLEOTIDE SEQUENCE</scope>
    <source>
        <strain evidence="6">UCBG64.0493</strain>
        <tissue evidence="6">Leaf</tissue>
    </source>
</reference>
<evidence type="ECO:0000256" key="4">
    <source>
        <dbReference type="ARBA" id="ARBA00022729"/>
    </source>
</evidence>
<dbReference type="PANTHER" id="PTHR48067">
    <property type="entry name" value="GPI-ANCHOR TRANSAMIDASE"/>
    <property type="match status" value="1"/>
</dbReference>
<accession>A0AA88VW89</accession>
<dbReference type="GO" id="GO:0006506">
    <property type="term" value="P:GPI anchor biosynthetic process"/>
    <property type="evidence" value="ECO:0007669"/>
    <property type="project" value="UniProtKB-KW"/>
</dbReference>
<name>A0AA88VW89_9ASTE</name>
<evidence type="ECO:0008006" key="8">
    <source>
        <dbReference type="Google" id="ProtNLM"/>
    </source>
</evidence>
<evidence type="ECO:0000313" key="7">
    <source>
        <dbReference type="Proteomes" id="UP001188597"/>
    </source>
</evidence>
<dbReference type="Pfam" id="PF01650">
    <property type="entry name" value="Peptidase_C13"/>
    <property type="match status" value="1"/>
</dbReference>
<proteinExistence type="inferred from homology"/>
<sequence>MSKTLLKCLLLSSLLLCWSYPCNAIAASTTAHTNNWAVLVCTSRFWFNYRHMANTLSLYRTVKRLGIPDERIILMLADDMACNSRNKYPAQVFNNENHKLNLYGDNVEVGVSVVDCFTFYTLAFFERLNIYDDTSLISLFGSYDPDKLASTAYYRTDLYQQRLEEVPVTNFFGSVMETIHTDSAYRALSGIDSSKSKTCLLLDQSVHDVMQRLKSSDVRRQISESYATDQHGTCPFTRMRSIFNEKMDKIEETDSLVNYGLAVLFSLVAFSTWLSR</sequence>
<keyword evidence="4 5" id="KW-0732">Signal</keyword>
<gene>
    <name evidence="6" type="ORF">RJ639_006805</name>
</gene>
<dbReference type="GO" id="GO:0003923">
    <property type="term" value="F:GPI-anchor transamidase activity"/>
    <property type="evidence" value="ECO:0007669"/>
    <property type="project" value="InterPro"/>
</dbReference>
<dbReference type="GO" id="GO:0006508">
    <property type="term" value="P:proteolysis"/>
    <property type="evidence" value="ECO:0007669"/>
    <property type="project" value="InterPro"/>
</dbReference>
<protein>
    <recommendedName>
        <fullName evidence="8">GPI-anchor transamidase</fullName>
    </recommendedName>
</protein>
<dbReference type="AlphaFoldDB" id="A0AA88VW89"/>
<feature type="signal peptide" evidence="5">
    <location>
        <begin position="1"/>
        <end position="24"/>
    </location>
</feature>
<dbReference type="PANTHER" id="PTHR48067:SF1">
    <property type="entry name" value="GPI-ANCHOR TRANSAMIDASE"/>
    <property type="match status" value="1"/>
</dbReference>
<dbReference type="PRINTS" id="PR00776">
    <property type="entry name" value="HEMOGLOBNASE"/>
</dbReference>
<evidence type="ECO:0000256" key="1">
    <source>
        <dbReference type="ARBA" id="ARBA00004687"/>
    </source>
</evidence>
<evidence type="ECO:0000313" key="6">
    <source>
        <dbReference type="EMBL" id="KAK3015369.1"/>
    </source>
</evidence>
<comment type="similarity">
    <text evidence="2">Belongs to the peptidase C13 family.</text>
</comment>
<feature type="chain" id="PRO_5041718805" description="GPI-anchor transamidase" evidence="5">
    <location>
        <begin position="25"/>
        <end position="276"/>
    </location>
</feature>
<dbReference type="GO" id="GO:0016255">
    <property type="term" value="P:attachment of GPI anchor to protein"/>
    <property type="evidence" value="ECO:0007669"/>
    <property type="project" value="InterPro"/>
</dbReference>
<evidence type="ECO:0000256" key="3">
    <source>
        <dbReference type="ARBA" id="ARBA00022502"/>
    </source>
</evidence>
<keyword evidence="3" id="KW-0337">GPI-anchor biosynthesis</keyword>
<dbReference type="Proteomes" id="UP001188597">
    <property type="component" value="Unassembled WGS sequence"/>
</dbReference>
<dbReference type="Gene3D" id="3.40.50.1460">
    <property type="match status" value="1"/>
</dbReference>
<organism evidence="6 7">
    <name type="scientific">Escallonia herrerae</name>
    <dbReference type="NCBI Taxonomy" id="1293975"/>
    <lineage>
        <taxon>Eukaryota</taxon>
        <taxon>Viridiplantae</taxon>
        <taxon>Streptophyta</taxon>
        <taxon>Embryophyta</taxon>
        <taxon>Tracheophyta</taxon>
        <taxon>Spermatophyta</taxon>
        <taxon>Magnoliopsida</taxon>
        <taxon>eudicotyledons</taxon>
        <taxon>Gunneridae</taxon>
        <taxon>Pentapetalae</taxon>
        <taxon>asterids</taxon>
        <taxon>campanulids</taxon>
        <taxon>Escalloniales</taxon>
        <taxon>Escalloniaceae</taxon>
        <taxon>Escallonia</taxon>
    </lineage>
</organism>